<dbReference type="AlphaFoldDB" id="A0A645G2Q4"/>
<comment type="caution">
    <text evidence="1">The sequence shown here is derived from an EMBL/GenBank/DDBJ whole genome shotgun (WGS) entry which is preliminary data.</text>
</comment>
<dbReference type="EMBL" id="VSSQ01069020">
    <property type="protein sequence ID" value="MPN21121.1"/>
    <property type="molecule type" value="Genomic_DNA"/>
</dbReference>
<gene>
    <name evidence="1" type="ORF">SDC9_168500</name>
</gene>
<name>A0A645G2Q4_9ZZZZ</name>
<evidence type="ECO:0000313" key="1">
    <source>
        <dbReference type="EMBL" id="MPN21121.1"/>
    </source>
</evidence>
<protein>
    <submittedName>
        <fullName evidence="1">Uncharacterized protein</fullName>
    </submittedName>
</protein>
<reference evidence="1" key="1">
    <citation type="submission" date="2019-08" db="EMBL/GenBank/DDBJ databases">
        <authorList>
            <person name="Kucharzyk K."/>
            <person name="Murdoch R.W."/>
            <person name="Higgins S."/>
            <person name="Loffler F."/>
        </authorList>
    </citation>
    <scope>NUCLEOTIDE SEQUENCE</scope>
</reference>
<sequence length="47" mass="5570">MLEIVVYIKMVGISRGYDSNLREELQERAVKFIGFCNKIFTFIKKKI</sequence>
<accession>A0A645G2Q4</accession>
<proteinExistence type="predicted"/>
<organism evidence="1">
    <name type="scientific">bioreactor metagenome</name>
    <dbReference type="NCBI Taxonomy" id="1076179"/>
    <lineage>
        <taxon>unclassified sequences</taxon>
        <taxon>metagenomes</taxon>
        <taxon>ecological metagenomes</taxon>
    </lineage>
</organism>